<evidence type="ECO:0000256" key="1">
    <source>
        <dbReference type="SAM" id="MobiDB-lite"/>
    </source>
</evidence>
<feature type="region of interest" description="Disordered" evidence="1">
    <location>
        <begin position="98"/>
        <end position="132"/>
    </location>
</feature>
<protein>
    <submittedName>
        <fullName evidence="2">Uncharacterized protein</fullName>
    </submittedName>
</protein>
<sequence>MARLRNADLQSPHYGSQSPWPVQRQSLHFPRWAMYQVPRALAATVQGSRAHPHLRVGRLALQQAPRTPTHSTCPALQPRLPNGYGYSTKYEYTDGYRSPIQTHPSTLQASKHDGTRTSMGGCPSSPKGKGARGGRIFLPCQVPISGKPRDGKNGVTVPGTWALLFRHGEGGHVCVAMQPKPARYSRETVHVSGMAPTWDLPLSLTVGTAYRITTLCVLRNALHAPPTIFPYRWMDAQRLASGWQRAMVHCNIHCRNRPCALCIEPVWLIIAIVMTCRETTQVAGQQHPRLGPRARARALTCSSAPLSDLGSTPANQHESIILF</sequence>
<name>A0AAD9HL34_9PEZI</name>
<accession>A0AAD9HL34</accession>
<evidence type="ECO:0000313" key="2">
    <source>
        <dbReference type="EMBL" id="KAK2031085.1"/>
    </source>
</evidence>
<feature type="compositionally biased region" description="Polar residues" evidence="1">
    <location>
        <begin position="99"/>
        <end position="109"/>
    </location>
</feature>
<keyword evidence="3" id="KW-1185">Reference proteome</keyword>
<proteinExistence type="predicted"/>
<reference evidence="2" key="1">
    <citation type="submission" date="2021-06" db="EMBL/GenBank/DDBJ databases">
        <title>Comparative genomics, transcriptomics and evolutionary studies reveal genomic signatures of adaptation to plant cell wall in hemibiotrophic fungi.</title>
        <authorList>
            <consortium name="DOE Joint Genome Institute"/>
            <person name="Baroncelli R."/>
            <person name="Diaz J.F."/>
            <person name="Benocci T."/>
            <person name="Peng M."/>
            <person name="Battaglia E."/>
            <person name="Haridas S."/>
            <person name="Andreopoulos W."/>
            <person name="Labutti K."/>
            <person name="Pangilinan J."/>
            <person name="Floch G.L."/>
            <person name="Makela M.R."/>
            <person name="Henrissat B."/>
            <person name="Grigoriev I.V."/>
            <person name="Crouch J.A."/>
            <person name="De Vries R.P."/>
            <person name="Sukno S.A."/>
            <person name="Thon M.R."/>
        </authorList>
    </citation>
    <scope>NUCLEOTIDE SEQUENCE</scope>
    <source>
        <strain evidence="2">MAFF235873</strain>
    </source>
</reference>
<gene>
    <name evidence="2" type="ORF">LX32DRAFT_293448</name>
</gene>
<comment type="caution">
    <text evidence="2">The sequence shown here is derived from an EMBL/GenBank/DDBJ whole genome shotgun (WGS) entry which is preliminary data.</text>
</comment>
<feature type="region of interest" description="Disordered" evidence="1">
    <location>
        <begin position="1"/>
        <end position="21"/>
    </location>
</feature>
<organism evidence="2 3">
    <name type="scientific">Colletotrichum zoysiae</name>
    <dbReference type="NCBI Taxonomy" id="1216348"/>
    <lineage>
        <taxon>Eukaryota</taxon>
        <taxon>Fungi</taxon>
        <taxon>Dikarya</taxon>
        <taxon>Ascomycota</taxon>
        <taxon>Pezizomycotina</taxon>
        <taxon>Sordariomycetes</taxon>
        <taxon>Hypocreomycetidae</taxon>
        <taxon>Glomerellales</taxon>
        <taxon>Glomerellaceae</taxon>
        <taxon>Colletotrichum</taxon>
        <taxon>Colletotrichum graminicola species complex</taxon>
    </lineage>
</organism>
<dbReference type="AlphaFoldDB" id="A0AAD9HL34"/>
<dbReference type="Proteomes" id="UP001232148">
    <property type="component" value="Unassembled WGS sequence"/>
</dbReference>
<evidence type="ECO:0000313" key="3">
    <source>
        <dbReference type="Proteomes" id="UP001232148"/>
    </source>
</evidence>
<dbReference type="EMBL" id="MU842844">
    <property type="protein sequence ID" value="KAK2031085.1"/>
    <property type="molecule type" value="Genomic_DNA"/>
</dbReference>